<dbReference type="Pfam" id="PF21193">
    <property type="entry name" value="NMD_SH3"/>
    <property type="match status" value="1"/>
</dbReference>
<dbReference type="FunCoup" id="A0A6P8IZW1">
    <property type="interactions" value="2698"/>
</dbReference>
<keyword evidence="13" id="KW-1185">Reference proteome</keyword>
<organism evidence="13 14">
    <name type="scientific">Actinia tenebrosa</name>
    <name type="common">Australian red waratah sea anemone</name>
    <dbReference type="NCBI Taxonomy" id="6105"/>
    <lineage>
        <taxon>Eukaryota</taxon>
        <taxon>Metazoa</taxon>
        <taxon>Cnidaria</taxon>
        <taxon>Anthozoa</taxon>
        <taxon>Hexacorallia</taxon>
        <taxon>Actiniaria</taxon>
        <taxon>Actiniidae</taxon>
        <taxon>Actinia</taxon>
    </lineage>
</organism>
<dbReference type="Pfam" id="PF04981">
    <property type="entry name" value="NMD3"/>
    <property type="match status" value="1"/>
</dbReference>
<evidence type="ECO:0000256" key="5">
    <source>
        <dbReference type="ARBA" id="ARBA00022490"/>
    </source>
</evidence>
<dbReference type="PANTHER" id="PTHR12746">
    <property type="entry name" value="NONSENSE-MEDIATED MRNA DECAY PROTEIN 3"/>
    <property type="match status" value="1"/>
</dbReference>
<dbReference type="InterPro" id="IPR039768">
    <property type="entry name" value="Nmd3"/>
</dbReference>
<evidence type="ECO:0000259" key="12">
    <source>
        <dbReference type="Pfam" id="PF21193"/>
    </source>
</evidence>
<keyword evidence="5 8" id="KW-0963">Cytoplasm</keyword>
<feature type="domain" description="Nmd3 N-terminal" evidence="10">
    <location>
        <begin position="4"/>
        <end position="232"/>
    </location>
</feature>
<evidence type="ECO:0000256" key="9">
    <source>
        <dbReference type="SAM" id="MobiDB-lite"/>
    </source>
</evidence>
<keyword evidence="6 8" id="KW-0653">Protein transport</keyword>
<feature type="domain" description="60S ribosomal export protein NMD3 SH3" evidence="12">
    <location>
        <begin position="236"/>
        <end position="282"/>
    </location>
</feature>
<evidence type="ECO:0000256" key="2">
    <source>
        <dbReference type="ARBA" id="ARBA00009794"/>
    </source>
</evidence>
<dbReference type="AlphaFoldDB" id="A0A6P8IZW1"/>
<evidence type="ECO:0000256" key="3">
    <source>
        <dbReference type="ARBA" id="ARBA00017035"/>
    </source>
</evidence>
<comment type="similarity">
    <text evidence="2 8">Belongs to the NMD3 family.</text>
</comment>
<dbReference type="GO" id="GO:0005634">
    <property type="term" value="C:nucleus"/>
    <property type="evidence" value="ECO:0007669"/>
    <property type="project" value="UniProtKB-SubCell"/>
</dbReference>
<dbReference type="GO" id="GO:0000055">
    <property type="term" value="P:ribosomal large subunit export from nucleus"/>
    <property type="evidence" value="ECO:0007669"/>
    <property type="project" value="TreeGrafter"/>
</dbReference>
<evidence type="ECO:0000256" key="8">
    <source>
        <dbReference type="RuleBase" id="RU364108"/>
    </source>
</evidence>
<comment type="function">
    <text evidence="1 8">Acts as an adapter for the XPO1/CRM1-mediated export of the 60S ribosomal subunit.</text>
</comment>
<dbReference type="GeneID" id="116306795"/>
<dbReference type="InterPro" id="IPR048898">
    <property type="entry name" value="OB_NMD3"/>
</dbReference>
<feature type="domain" description="60S ribosomal export protein NMD3 OB-fold" evidence="11">
    <location>
        <begin position="299"/>
        <end position="393"/>
    </location>
</feature>
<evidence type="ECO:0000256" key="4">
    <source>
        <dbReference type="ARBA" id="ARBA00022448"/>
    </source>
</evidence>
<dbReference type="InterPro" id="IPR007064">
    <property type="entry name" value="Nmd3_N"/>
</dbReference>
<evidence type="ECO:0000259" key="11">
    <source>
        <dbReference type="Pfam" id="PF21192"/>
    </source>
</evidence>
<dbReference type="PANTHER" id="PTHR12746:SF2">
    <property type="entry name" value="60S RIBOSOMAL EXPORT PROTEIN NMD3"/>
    <property type="match status" value="1"/>
</dbReference>
<dbReference type="Pfam" id="PF21192">
    <property type="entry name" value="OB_NMD3"/>
    <property type="match status" value="1"/>
</dbReference>
<keyword evidence="7 8" id="KW-0539">Nucleus</keyword>
<comment type="subcellular location">
    <subcellularLocation>
        <location evidence="8">Cytoplasm</location>
    </subcellularLocation>
    <subcellularLocation>
        <location evidence="8">Nucleus</location>
    </subcellularLocation>
</comment>
<dbReference type="GO" id="GO:0043023">
    <property type="term" value="F:ribosomal large subunit binding"/>
    <property type="evidence" value="ECO:0007669"/>
    <property type="project" value="InterPro"/>
</dbReference>
<evidence type="ECO:0000256" key="7">
    <source>
        <dbReference type="ARBA" id="ARBA00023242"/>
    </source>
</evidence>
<dbReference type="GO" id="GO:0005737">
    <property type="term" value="C:cytoplasm"/>
    <property type="evidence" value="ECO:0007669"/>
    <property type="project" value="UniProtKB-SubCell"/>
</dbReference>
<dbReference type="KEGG" id="aten:116306795"/>
<dbReference type="InParanoid" id="A0A6P8IZW1"/>
<feature type="region of interest" description="Disordered" evidence="9">
    <location>
        <begin position="478"/>
        <end position="499"/>
    </location>
</feature>
<evidence type="ECO:0000256" key="1">
    <source>
        <dbReference type="ARBA" id="ARBA00002269"/>
    </source>
</evidence>
<evidence type="ECO:0000259" key="10">
    <source>
        <dbReference type="Pfam" id="PF04981"/>
    </source>
</evidence>
<dbReference type="OrthoDB" id="203821at2759"/>
<dbReference type="RefSeq" id="XP_031572749.1">
    <property type="nucleotide sequence ID" value="XM_031716889.1"/>
</dbReference>
<proteinExistence type="inferred from homology"/>
<evidence type="ECO:0000256" key="6">
    <source>
        <dbReference type="ARBA" id="ARBA00022927"/>
    </source>
</evidence>
<sequence length="499" mass="57305">MILCCQCGVPTPPNTANMCVGCIRTQVDITEGIPKQSNLYFCKGCERYLQPPANWVTCSLESRELLAICLKKLKGLNKVRLVDAGFIWTEPHSKRIKVKLTIQKEVMNSTILQQVFVVEFVVQSQMCDTCHRRAAQDFWKATVQVRQKVTHKKTFLYLEQLIIKHNVHEKAVKVKQESDGVDFYFASKQDARKFVEFLQSVIPCRYKTSEKLISHDIHNNTYNYKYTFSVEIVPMCRAEVVCLPLKLARSLGNIGQMVICNKVTTSLQLIDPATLQVAEIPANVYWRAPFKSLGSHKSLTEYMVLQIEPVENQNKNASISNLSAKHVLADVWLAKMQDMGSNDQQYHCRTHLGLILKPGDIALGYDFTSTNINDENLNKMSPDKIPDVILVKKSYSDKKKRRRARNWKLKMLDKEVGKDVNQEHFERDYDNFLEELEEDKEFRKNVNIYVDRDHIPESDNDDDDIPKISLQEMLEDLKLSDAEPQAEMDVASSDAMATE</sequence>
<evidence type="ECO:0000313" key="13">
    <source>
        <dbReference type="Proteomes" id="UP000515163"/>
    </source>
</evidence>
<protein>
    <recommendedName>
        <fullName evidence="3 8">60S ribosomal export protein NMD3</fullName>
    </recommendedName>
</protein>
<evidence type="ECO:0000313" key="14">
    <source>
        <dbReference type="RefSeq" id="XP_031572749.1"/>
    </source>
</evidence>
<name>A0A6P8IZW1_ACTTE</name>
<dbReference type="GO" id="GO:0015031">
    <property type="term" value="P:protein transport"/>
    <property type="evidence" value="ECO:0007669"/>
    <property type="project" value="UniProtKB-KW"/>
</dbReference>
<reference evidence="14" key="1">
    <citation type="submission" date="2025-08" db="UniProtKB">
        <authorList>
            <consortium name="RefSeq"/>
        </authorList>
    </citation>
    <scope>IDENTIFICATION</scope>
    <source>
        <tissue evidence="14">Tentacle</tissue>
    </source>
</reference>
<gene>
    <name evidence="14" type="primary">LOC116306795</name>
</gene>
<accession>A0A6P8IZW1</accession>
<keyword evidence="4 8" id="KW-0813">Transport</keyword>
<dbReference type="InterPro" id="IPR048899">
    <property type="entry name" value="NMD_SH3"/>
</dbReference>
<dbReference type="Proteomes" id="UP000515163">
    <property type="component" value="Unplaced"/>
</dbReference>